<dbReference type="OrthoDB" id="10692810at2759"/>
<feature type="coiled-coil region" evidence="1">
    <location>
        <begin position="264"/>
        <end position="298"/>
    </location>
</feature>
<accession>A0A0S4J8M5</accession>
<dbReference type="EMBL" id="CYKH01001274">
    <property type="protein sequence ID" value="CUG86300.1"/>
    <property type="molecule type" value="Genomic_DNA"/>
</dbReference>
<evidence type="ECO:0000313" key="2">
    <source>
        <dbReference type="EMBL" id="CUG86300.1"/>
    </source>
</evidence>
<dbReference type="Proteomes" id="UP000051952">
    <property type="component" value="Unassembled WGS sequence"/>
</dbReference>
<reference evidence="3" key="1">
    <citation type="submission" date="2015-09" db="EMBL/GenBank/DDBJ databases">
        <authorList>
            <consortium name="Pathogen Informatics"/>
        </authorList>
    </citation>
    <scope>NUCLEOTIDE SEQUENCE [LARGE SCALE GENOMIC DNA]</scope>
    <source>
        <strain evidence="3">Lake Konstanz</strain>
    </source>
</reference>
<feature type="coiled-coil region" evidence="1">
    <location>
        <begin position="502"/>
        <end position="536"/>
    </location>
</feature>
<gene>
    <name evidence="2" type="ORF">BSAL_92435</name>
</gene>
<keyword evidence="1" id="KW-0175">Coiled coil</keyword>
<keyword evidence="3" id="KW-1185">Reference proteome</keyword>
<feature type="coiled-coil region" evidence="1">
    <location>
        <begin position="365"/>
        <end position="441"/>
    </location>
</feature>
<evidence type="ECO:0000256" key="1">
    <source>
        <dbReference type="SAM" id="Coils"/>
    </source>
</evidence>
<protein>
    <submittedName>
        <fullName evidence="2">Uncharacterized protein</fullName>
    </submittedName>
</protein>
<proteinExistence type="predicted"/>
<evidence type="ECO:0000313" key="3">
    <source>
        <dbReference type="Proteomes" id="UP000051952"/>
    </source>
</evidence>
<sequence length="561" mass="63891">MADRRSSSVGFVKELNLADAQLLSFRSNTPGALKTQSVVDGELVEDIVERVVEHTYQNAQLLRYRLLQSVGVTLNPVEEESLVAGEEKNVERRGMFTEELGIVRDAVMLHFYPSKRSQLMAAGGGGASIGGGGGSGQSSFRAGSRGDVGPNAQMLRLNRSSLSDIIKEQIDTMFQQTYQETSLRLTAHQSEVEEHLGPSRRLNRAISLQRERVDATMKQNHQLQQKSIEQIKRISELEASAERREEYHKQQLNAYLLFFLNRAISLQRERVDAVMKENHQLQQKSTEQIKRISELEASAERREEYHKQQLNAYLREVAILKEQLYRTYRDKTYVGKDVDLMPPILDDDACEDVNVDQLLHYRRTMRSVDQQIASYQAKIKGLEEEVEAREQAMSAFQEKQRSREIAVANAQKELDDMNAMVVKFEQDVEDKDIEISTLKAEIHHLKTNVPATAATGTQATDEEDAARGETYTHIETSVALNESKRDALVMFDKVVSEKFALKQELIAQEVKAREEKKILEDALKAMEQRAVYAEKRQDDLRRISQDAIARQDVAEAHAFFF</sequence>
<organism evidence="2 3">
    <name type="scientific">Bodo saltans</name>
    <name type="common">Flagellated protozoan</name>
    <dbReference type="NCBI Taxonomy" id="75058"/>
    <lineage>
        <taxon>Eukaryota</taxon>
        <taxon>Discoba</taxon>
        <taxon>Euglenozoa</taxon>
        <taxon>Kinetoplastea</taxon>
        <taxon>Metakinetoplastina</taxon>
        <taxon>Eubodonida</taxon>
        <taxon>Bodonidae</taxon>
        <taxon>Bodo</taxon>
    </lineage>
</organism>
<name>A0A0S4J8M5_BODSA</name>
<dbReference type="VEuPathDB" id="TriTrypDB:BSAL_92435"/>
<dbReference type="AlphaFoldDB" id="A0A0S4J8M5"/>